<dbReference type="Proteomes" id="UP000250003">
    <property type="component" value="Chromosome"/>
</dbReference>
<reference evidence="3" key="1">
    <citation type="submission" date="2018-06" db="EMBL/GenBank/DDBJ databases">
        <title>Description of Blautia argi sp. nov., a new anaerobic isolated from dog feces.</title>
        <authorList>
            <person name="Chang Y.-H."/>
            <person name="Paek J."/>
            <person name="Shin Y."/>
        </authorList>
    </citation>
    <scope>NUCLEOTIDE SEQUENCE [LARGE SCALE GENOMIC DNA]</scope>
    <source>
        <strain evidence="3">KCTC 15426</strain>
    </source>
</reference>
<keyword evidence="1" id="KW-1133">Transmembrane helix</keyword>
<keyword evidence="3" id="KW-1185">Reference proteome</keyword>
<sequence length="493" mass="56542">MGHGRQGKQEKVIPDASIKNGIIQKNLIFKESQQLLGFSIIYRRRKGMKRRIAVLFLSSIFLFTSCTLKETERGKLIKEEKETEKPVELKLFYSGENTNWIAAIEELGENFMSLYPNITLQMEYSSTDRYTEELKAKEATEEFPDIFEIDNPYMFAEAGKLGEIDERFGELVENPVIIHGKIYALPYYSTCYGIVYNQVIFKRYGLEVPETYEEFLKICEILKANQIAPLAIGGNENSVENGWINYFFLTQVQKQNSNWQEKRYKGEVSFKDPDMEHALLEFQNLMTGDFVLEDSIHMGDNEIISRMINQEVAMYYGTPAMLAKILEAYPRAVDSDKTPLGKEIKNDTVQIRLGWFYMPDAQGENVVIEKAGAQWAVSEACMEQEEKKKAAETFFNFCYDREHYRKVLQAMYAIPVTKGAVLYAAPMVQQGVLTDYRYASRNTAFLGNTETPEGFCEDMEAILDSVAAKTMSVKTAAKFLEESWEKAEEGQKP</sequence>
<organism evidence="2 3">
    <name type="scientific">Blautia argi</name>
    <dbReference type="NCBI Taxonomy" id="1912897"/>
    <lineage>
        <taxon>Bacteria</taxon>
        <taxon>Bacillati</taxon>
        <taxon>Bacillota</taxon>
        <taxon>Clostridia</taxon>
        <taxon>Lachnospirales</taxon>
        <taxon>Lachnospiraceae</taxon>
        <taxon>Blautia</taxon>
    </lineage>
</organism>
<evidence type="ECO:0000256" key="1">
    <source>
        <dbReference type="SAM" id="Phobius"/>
    </source>
</evidence>
<feature type="transmembrane region" description="Helical" evidence="1">
    <location>
        <begin position="52"/>
        <end position="68"/>
    </location>
</feature>
<dbReference type="SUPFAM" id="SSF53850">
    <property type="entry name" value="Periplasmic binding protein-like II"/>
    <property type="match status" value="1"/>
</dbReference>
<dbReference type="Pfam" id="PF01547">
    <property type="entry name" value="SBP_bac_1"/>
    <property type="match status" value="1"/>
</dbReference>
<evidence type="ECO:0008006" key="4">
    <source>
        <dbReference type="Google" id="ProtNLM"/>
    </source>
</evidence>
<dbReference type="Gene3D" id="3.40.190.10">
    <property type="entry name" value="Periplasmic binding protein-like II"/>
    <property type="match status" value="2"/>
</dbReference>
<keyword evidence="1" id="KW-0472">Membrane</keyword>
<dbReference type="InterPro" id="IPR006059">
    <property type="entry name" value="SBP"/>
</dbReference>
<proteinExistence type="predicted"/>
<dbReference type="EMBL" id="CP030280">
    <property type="protein sequence ID" value="AWY98647.1"/>
    <property type="molecule type" value="Genomic_DNA"/>
</dbReference>
<accession>A0A2Z4UCI9</accession>
<protein>
    <recommendedName>
        <fullName evidence="4">Carbohydrate ABC transporter substrate-binding protein</fullName>
    </recommendedName>
</protein>
<name>A0A2Z4UCI9_9FIRM</name>
<dbReference type="AlphaFoldDB" id="A0A2Z4UCI9"/>
<keyword evidence="1" id="KW-0812">Transmembrane</keyword>
<gene>
    <name evidence="2" type="ORF">DQQ01_11325</name>
</gene>
<dbReference type="KEGG" id="blau:DQQ01_11325"/>
<evidence type="ECO:0000313" key="2">
    <source>
        <dbReference type="EMBL" id="AWY98647.1"/>
    </source>
</evidence>
<evidence type="ECO:0000313" key="3">
    <source>
        <dbReference type="Proteomes" id="UP000250003"/>
    </source>
</evidence>
<dbReference type="OrthoDB" id="1861912at2"/>
<dbReference type="InterPro" id="IPR050490">
    <property type="entry name" value="Bact_solute-bd_prot1"/>
</dbReference>
<dbReference type="PANTHER" id="PTHR43649">
    <property type="entry name" value="ARABINOSE-BINDING PROTEIN-RELATED"/>
    <property type="match status" value="1"/>
</dbReference>